<feature type="signal peptide" evidence="2">
    <location>
        <begin position="1"/>
        <end position="32"/>
    </location>
</feature>
<reference evidence="3 4" key="1">
    <citation type="submission" date="2022-12" db="EMBL/GenBank/DDBJ databases">
        <title>Chromosome-level genome assembly of true bugs.</title>
        <authorList>
            <person name="Ma L."/>
            <person name="Li H."/>
        </authorList>
    </citation>
    <scope>NUCLEOTIDE SEQUENCE [LARGE SCALE GENOMIC DNA]</scope>
    <source>
        <strain evidence="3">Lab_2022b</strain>
    </source>
</reference>
<organism evidence="3 4">
    <name type="scientific">Rhynocoris fuscipes</name>
    <dbReference type="NCBI Taxonomy" id="488301"/>
    <lineage>
        <taxon>Eukaryota</taxon>
        <taxon>Metazoa</taxon>
        <taxon>Ecdysozoa</taxon>
        <taxon>Arthropoda</taxon>
        <taxon>Hexapoda</taxon>
        <taxon>Insecta</taxon>
        <taxon>Pterygota</taxon>
        <taxon>Neoptera</taxon>
        <taxon>Paraneoptera</taxon>
        <taxon>Hemiptera</taxon>
        <taxon>Heteroptera</taxon>
        <taxon>Panheteroptera</taxon>
        <taxon>Cimicomorpha</taxon>
        <taxon>Reduviidae</taxon>
        <taxon>Harpactorinae</taxon>
        <taxon>Harpactorini</taxon>
        <taxon>Rhynocoris</taxon>
    </lineage>
</organism>
<comment type="caution">
    <text evidence="3">The sequence shown here is derived from an EMBL/GenBank/DDBJ whole genome shotgun (WGS) entry which is preliminary data.</text>
</comment>
<accession>A0AAW1CX81</accession>
<keyword evidence="4" id="KW-1185">Reference proteome</keyword>
<keyword evidence="2" id="KW-0732">Signal</keyword>
<protein>
    <submittedName>
        <fullName evidence="3">Uncharacterized protein</fullName>
    </submittedName>
</protein>
<feature type="chain" id="PRO_5043407611" evidence="2">
    <location>
        <begin position="33"/>
        <end position="273"/>
    </location>
</feature>
<feature type="compositionally biased region" description="Polar residues" evidence="1">
    <location>
        <begin position="243"/>
        <end position="262"/>
    </location>
</feature>
<dbReference type="Proteomes" id="UP001461498">
    <property type="component" value="Unassembled WGS sequence"/>
</dbReference>
<evidence type="ECO:0000256" key="1">
    <source>
        <dbReference type="SAM" id="MobiDB-lite"/>
    </source>
</evidence>
<dbReference type="AlphaFoldDB" id="A0AAW1CX81"/>
<name>A0AAW1CX81_9HEMI</name>
<evidence type="ECO:0000313" key="3">
    <source>
        <dbReference type="EMBL" id="KAK9500889.1"/>
    </source>
</evidence>
<feature type="compositionally biased region" description="Basic residues" evidence="1">
    <location>
        <begin position="263"/>
        <end position="273"/>
    </location>
</feature>
<sequence>MYSVKPICVRSLSCKTLLAYLTMSLMSCSVQAYCSTDIKPYGSYGPIGYGGYGVPAGPACPLPVPGPAYGLPYYQPHAAALGLQPPVPITSGPYCSPSRYYDPSCAVGPNYAASLYDPACYATAAGPNCGPLSGAYYSPNYYGNDCYYGKPQKQVIYSGPCSYPNTAVQSSYTSQPNCVYYDPCEQNTVTPSYQNNVIYPSNVYENVYPQRPAYASTSSSTSFNTNTGPNSSAFIINENENVNTATSQSSSDGTQLSMNTSKLSRRSTKNNRK</sequence>
<feature type="region of interest" description="Disordered" evidence="1">
    <location>
        <begin position="243"/>
        <end position="273"/>
    </location>
</feature>
<evidence type="ECO:0000313" key="4">
    <source>
        <dbReference type="Proteomes" id="UP001461498"/>
    </source>
</evidence>
<dbReference type="PROSITE" id="PS51257">
    <property type="entry name" value="PROKAR_LIPOPROTEIN"/>
    <property type="match status" value="1"/>
</dbReference>
<gene>
    <name evidence="3" type="ORF">O3M35_002060</name>
</gene>
<dbReference type="EMBL" id="JAPXFL010000010">
    <property type="protein sequence ID" value="KAK9500889.1"/>
    <property type="molecule type" value="Genomic_DNA"/>
</dbReference>
<proteinExistence type="predicted"/>
<evidence type="ECO:0000256" key="2">
    <source>
        <dbReference type="SAM" id="SignalP"/>
    </source>
</evidence>